<name>A0A2A4X2T7_9GAMM</name>
<organism evidence="2 3">
    <name type="scientific">SAR86 cluster bacterium</name>
    <dbReference type="NCBI Taxonomy" id="2030880"/>
    <lineage>
        <taxon>Bacteria</taxon>
        <taxon>Pseudomonadati</taxon>
        <taxon>Pseudomonadota</taxon>
        <taxon>Gammaproteobacteria</taxon>
        <taxon>SAR86 cluster</taxon>
    </lineage>
</organism>
<dbReference type="EMBL" id="NVUL01000058">
    <property type="protein sequence ID" value="PCI76367.1"/>
    <property type="molecule type" value="Genomic_DNA"/>
</dbReference>
<dbReference type="AlphaFoldDB" id="A0A2A4X2T7"/>
<sequence>MISKNTAVDNYIAALDEERNEAAAKLRDVIANNLPAGFEEQMTSMPNYVVPLSLYPPGYHTTKNTPLPFISFASQKNFIALYHFGMYVDAELMTWFVEEYPKQVNTKLDMGKSCIRFRQPEQIPFQLIAELCAKRDVEQWIASYEQARNR</sequence>
<proteinExistence type="predicted"/>
<dbReference type="SUPFAM" id="SSF159888">
    <property type="entry name" value="YdhG-like"/>
    <property type="match status" value="1"/>
</dbReference>
<dbReference type="InterPro" id="IPR014922">
    <property type="entry name" value="YdhG-like"/>
</dbReference>
<accession>A0A2A4X2T7</accession>
<dbReference type="Pfam" id="PF08818">
    <property type="entry name" value="DUF1801"/>
    <property type="match status" value="1"/>
</dbReference>
<reference evidence="3" key="1">
    <citation type="submission" date="2017-08" db="EMBL/GenBank/DDBJ databases">
        <title>A dynamic microbial community with high functional redundancy inhabits the cold, oxic subseafloor aquifer.</title>
        <authorList>
            <person name="Tully B.J."/>
            <person name="Wheat C.G."/>
            <person name="Glazer B.T."/>
            <person name="Huber J.A."/>
        </authorList>
    </citation>
    <scope>NUCLEOTIDE SEQUENCE [LARGE SCALE GENOMIC DNA]</scope>
</reference>
<dbReference type="Gene3D" id="3.90.1150.200">
    <property type="match status" value="1"/>
</dbReference>
<evidence type="ECO:0000259" key="1">
    <source>
        <dbReference type="Pfam" id="PF08818"/>
    </source>
</evidence>
<dbReference type="Proteomes" id="UP000218767">
    <property type="component" value="Unassembled WGS sequence"/>
</dbReference>
<protein>
    <recommendedName>
        <fullName evidence="1">YdhG-like domain-containing protein</fullName>
    </recommendedName>
</protein>
<comment type="caution">
    <text evidence="2">The sequence shown here is derived from an EMBL/GenBank/DDBJ whole genome shotgun (WGS) entry which is preliminary data.</text>
</comment>
<gene>
    <name evidence="2" type="ORF">COB20_10845</name>
</gene>
<evidence type="ECO:0000313" key="3">
    <source>
        <dbReference type="Proteomes" id="UP000218767"/>
    </source>
</evidence>
<evidence type="ECO:0000313" key="2">
    <source>
        <dbReference type="EMBL" id="PCI76367.1"/>
    </source>
</evidence>
<feature type="domain" description="YdhG-like" evidence="1">
    <location>
        <begin position="20"/>
        <end position="134"/>
    </location>
</feature>